<protein>
    <recommendedName>
        <fullName evidence="2">Pseudouridine synthase</fullName>
        <ecNumber evidence="2">5.4.99.-</ecNumber>
    </recommendedName>
</protein>
<keyword evidence="5" id="KW-1185">Reference proteome</keyword>
<name>A0A261Y731_9FUNG</name>
<organism evidence="4 5">
    <name type="scientific">Bifiguratus adelaidae</name>
    <dbReference type="NCBI Taxonomy" id="1938954"/>
    <lineage>
        <taxon>Eukaryota</taxon>
        <taxon>Fungi</taxon>
        <taxon>Fungi incertae sedis</taxon>
        <taxon>Mucoromycota</taxon>
        <taxon>Mucoromycotina</taxon>
        <taxon>Endogonomycetes</taxon>
        <taxon>Endogonales</taxon>
        <taxon>Endogonales incertae sedis</taxon>
        <taxon>Bifiguratus</taxon>
    </lineage>
</organism>
<comment type="similarity">
    <text evidence="2">Belongs to the pseudouridine synthase RluA family.</text>
</comment>
<evidence type="ECO:0000313" key="5">
    <source>
        <dbReference type="Proteomes" id="UP000242875"/>
    </source>
</evidence>
<dbReference type="AlphaFoldDB" id="A0A261Y731"/>
<dbReference type="NCBIfam" id="TIGR00005">
    <property type="entry name" value="rluA_subfam"/>
    <property type="match status" value="1"/>
</dbReference>
<accession>A0A261Y731</accession>
<dbReference type="EC" id="5.4.99.-" evidence="2"/>
<dbReference type="InterPro" id="IPR006224">
    <property type="entry name" value="PsdUridine_synth_RluA-like_CS"/>
</dbReference>
<comment type="catalytic activity">
    <reaction evidence="2">
        <text>a uridine in RNA = a pseudouridine in RNA</text>
        <dbReference type="Rhea" id="RHEA:48348"/>
        <dbReference type="Rhea" id="RHEA-COMP:12068"/>
        <dbReference type="Rhea" id="RHEA-COMP:12069"/>
        <dbReference type="ChEBI" id="CHEBI:65314"/>
        <dbReference type="ChEBI" id="CHEBI:65315"/>
    </reaction>
</comment>
<keyword evidence="2" id="KW-0413">Isomerase</keyword>
<dbReference type="InterPro" id="IPR006225">
    <property type="entry name" value="PsdUridine_synth_RluC/D"/>
</dbReference>
<dbReference type="InterPro" id="IPR006145">
    <property type="entry name" value="PsdUridine_synth_RsuA/RluA"/>
</dbReference>
<dbReference type="Proteomes" id="UP000242875">
    <property type="component" value="Unassembled WGS sequence"/>
</dbReference>
<evidence type="ECO:0000313" key="4">
    <source>
        <dbReference type="EMBL" id="OZJ06294.1"/>
    </source>
</evidence>
<dbReference type="EMBL" id="MVBO01000004">
    <property type="protein sequence ID" value="OZJ06294.1"/>
    <property type="molecule type" value="Genomic_DNA"/>
</dbReference>
<comment type="caution">
    <text evidence="4">The sequence shown here is derived from an EMBL/GenBank/DDBJ whole genome shotgun (WGS) entry which is preliminary data.</text>
</comment>
<dbReference type="GO" id="GO:0003723">
    <property type="term" value="F:RNA binding"/>
    <property type="evidence" value="ECO:0007669"/>
    <property type="project" value="InterPro"/>
</dbReference>
<feature type="active site" evidence="1">
    <location>
        <position position="157"/>
    </location>
</feature>
<sequence>MDFESLYPSSAKYIFANGLRKVEPYEFSYLANTKARWASMRSITDVFTTEFKRRCDRDMIVKAIQDGRILVNDVGVQPSHRVCQGDLICTRSVHRHEPAVPDWPIEIAQQEDGLLVVDKPHGLPVHPNSLYYFNTLLTILRKDMALDPRLQLVHRLDGLTSGIVILADPDKRPKLFEAFEKRLLQKVYVARVQGRFPEQKITCNIPLHTPEGKGSGRQVVARHGKPTETIFHRIRYDANGDYSIVQCILHTGRRHQIRAHLSLLGYPILNDPLYNDAYPASRRLNQMHTDSLSIDYPLWPDAKHTCQLCSHPAPDPDPLHMAIDLRAVLYAGKGWRYQSMWPAWAN</sequence>
<feature type="domain" description="Pseudouridine synthase RsuA/RluA-like" evidence="3">
    <location>
        <begin position="114"/>
        <end position="262"/>
    </location>
</feature>
<dbReference type="OrthoDB" id="424794at2759"/>
<dbReference type="Gene3D" id="3.30.2350.10">
    <property type="entry name" value="Pseudouridine synthase"/>
    <property type="match status" value="1"/>
</dbReference>
<dbReference type="SUPFAM" id="SSF55120">
    <property type="entry name" value="Pseudouridine synthase"/>
    <property type="match status" value="1"/>
</dbReference>
<dbReference type="PANTHER" id="PTHR21600">
    <property type="entry name" value="MITOCHONDRIAL RNA PSEUDOURIDINE SYNTHASE"/>
    <property type="match status" value="1"/>
</dbReference>
<dbReference type="GO" id="GO:0000455">
    <property type="term" value="P:enzyme-directed rRNA pseudouridine synthesis"/>
    <property type="evidence" value="ECO:0007669"/>
    <property type="project" value="TreeGrafter"/>
</dbReference>
<evidence type="ECO:0000259" key="3">
    <source>
        <dbReference type="Pfam" id="PF00849"/>
    </source>
</evidence>
<evidence type="ECO:0000256" key="2">
    <source>
        <dbReference type="RuleBase" id="RU362028"/>
    </source>
</evidence>
<evidence type="ECO:0000256" key="1">
    <source>
        <dbReference type="PIRSR" id="PIRSR606225-1"/>
    </source>
</evidence>
<dbReference type="InterPro" id="IPR050188">
    <property type="entry name" value="RluA_PseudoU_synthase"/>
</dbReference>
<dbReference type="PROSITE" id="PS01129">
    <property type="entry name" value="PSI_RLU"/>
    <property type="match status" value="1"/>
</dbReference>
<dbReference type="PANTHER" id="PTHR21600:SF40">
    <property type="entry name" value="PSEUDOURIDYLATE SYNTHASE RPUSD2"/>
    <property type="match status" value="1"/>
</dbReference>
<reference evidence="4 5" key="1">
    <citation type="journal article" date="2017" name="Mycologia">
        <title>Bifiguratus adelaidae, gen. et sp. nov., a new member of Mucoromycotina in endophytic and soil-dwelling habitats.</title>
        <authorList>
            <person name="Torres-Cruz T.J."/>
            <person name="Billingsley Tobias T.L."/>
            <person name="Almatruk M."/>
            <person name="Hesse C."/>
            <person name="Kuske C.R."/>
            <person name="Desiro A."/>
            <person name="Benucci G.M."/>
            <person name="Bonito G."/>
            <person name="Stajich J.E."/>
            <person name="Dunlap C."/>
            <person name="Arnold A.E."/>
            <person name="Porras-Alfaro A."/>
        </authorList>
    </citation>
    <scope>NUCLEOTIDE SEQUENCE [LARGE SCALE GENOMIC DNA]</scope>
    <source>
        <strain evidence="4 5">AZ0501</strain>
    </source>
</reference>
<dbReference type="Pfam" id="PF00849">
    <property type="entry name" value="PseudoU_synth_2"/>
    <property type="match status" value="1"/>
</dbReference>
<dbReference type="InterPro" id="IPR020103">
    <property type="entry name" value="PsdUridine_synth_cat_dom_sf"/>
</dbReference>
<proteinExistence type="inferred from homology"/>
<comment type="function">
    <text evidence="2">Responsible for synthesis of pseudouridine from uracil.</text>
</comment>
<dbReference type="GO" id="GO:0009982">
    <property type="term" value="F:pseudouridine synthase activity"/>
    <property type="evidence" value="ECO:0007669"/>
    <property type="project" value="InterPro"/>
</dbReference>
<gene>
    <name evidence="4" type="ORF">BZG36_00715</name>
</gene>